<reference evidence="2 3" key="2">
    <citation type="submission" date="2024-07" db="EMBL/GenBank/DDBJ databases">
        <authorList>
            <person name="Akdeniz Z."/>
        </authorList>
    </citation>
    <scope>NUCLEOTIDE SEQUENCE [LARGE SCALE GENOMIC DNA]</scope>
</reference>
<protein>
    <submittedName>
        <fullName evidence="2">Hypothetical_protein</fullName>
    </submittedName>
</protein>
<organism evidence="1">
    <name type="scientific">Hexamita inflata</name>
    <dbReference type="NCBI Taxonomy" id="28002"/>
    <lineage>
        <taxon>Eukaryota</taxon>
        <taxon>Metamonada</taxon>
        <taxon>Diplomonadida</taxon>
        <taxon>Hexamitidae</taxon>
        <taxon>Hexamitinae</taxon>
        <taxon>Hexamita</taxon>
    </lineage>
</organism>
<dbReference type="EMBL" id="CATOUU010000406">
    <property type="protein sequence ID" value="CAI9928520.1"/>
    <property type="molecule type" value="Genomic_DNA"/>
</dbReference>
<keyword evidence="3" id="KW-1185">Reference proteome</keyword>
<evidence type="ECO:0000313" key="2">
    <source>
        <dbReference type="EMBL" id="CAL6106077.1"/>
    </source>
</evidence>
<accession>A0AA86NZF1</accession>
<dbReference type="EMBL" id="CAXDID020000605">
    <property type="protein sequence ID" value="CAL6106077.1"/>
    <property type="molecule type" value="Genomic_DNA"/>
</dbReference>
<name>A0AA86NZF1_9EUKA</name>
<dbReference type="Proteomes" id="UP001642409">
    <property type="component" value="Unassembled WGS sequence"/>
</dbReference>
<dbReference type="AlphaFoldDB" id="A0AA86NZF1"/>
<gene>
    <name evidence="1" type="ORF">HINF_LOCUS16165</name>
    <name evidence="2" type="ORF">HINF_LOCUS73568</name>
</gene>
<proteinExistence type="predicted"/>
<evidence type="ECO:0000313" key="3">
    <source>
        <dbReference type="Proteomes" id="UP001642409"/>
    </source>
</evidence>
<sequence>MNITDLDMLNCALCKSQENGSKSKSIEESLGKSQNALDAQLNNVSQRIQALKQKYGDSQSSSKQSPVKNDNFDFLINESPDTSVLDLKVKPVFVPVKNQFDLDKSDLIRSHSLVKSEVNPQIIEIKQVETKEVKQIINEIEQIEETKAEIKPIEVKVVDKPKVIEIVKEKEANPLIIETNFKCGKIQIITHLKHQQNDAQKWTLQNSGNFKFVVDGRVTVSQDYKIVEVIPGVFENQV</sequence>
<comment type="caution">
    <text evidence="1">The sequence shown here is derived from an EMBL/GenBank/DDBJ whole genome shotgun (WGS) entry which is preliminary data.</text>
</comment>
<reference evidence="1" key="1">
    <citation type="submission" date="2023-06" db="EMBL/GenBank/DDBJ databases">
        <authorList>
            <person name="Kurt Z."/>
        </authorList>
    </citation>
    <scope>NUCLEOTIDE SEQUENCE</scope>
</reference>
<evidence type="ECO:0000313" key="1">
    <source>
        <dbReference type="EMBL" id="CAI9928520.1"/>
    </source>
</evidence>